<dbReference type="SMART" id="SM00607">
    <property type="entry name" value="FTP"/>
    <property type="match status" value="1"/>
</dbReference>
<dbReference type="GO" id="GO:0042806">
    <property type="term" value="F:fucose binding"/>
    <property type="evidence" value="ECO:0007669"/>
    <property type="project" value="UniProtKB-ARBA"/>
</dbReference>
<dbReference type="InterPro" id="IPR006585">
    <property type="entry name" value="FTP1"/>
</dbReference>
<reference evidence="9" key="1">
    <citation type="submission" date="2020-05" db="UniProtKB">
        <authorList>
            <consortium name="EnsemblMetazoa"/>
        </authorList>
    </citation>
    <scope>IDENTIFICATION</scope>
    <source>
        <strain evidence="9">BB02</strain>
    </source>
</reference>
<dbReference type="EnsemblMetazoa" id="BGLB024393-RA">
    <property type="protein sequence ID" value="BGLB024393-PA"/>
    <property type="gene ID" value="BGLB024393"/>
</dbReference>
<dbReference type="InterPro" id="IPR051941">
    <property type="entry name" value="BG_Antigen-Binding_Lectin"/>
</dbReference>
<dbReference type="KEGG" id="bgt:106059266"/>
<keyword evidence="5" id="KW-0430">Lectin</keyword>
<dbReference type="Proteomes" id="UP000076420">
    <property type="component" value="Unassembled WGS sequence"/>
</dbReference>
<proteinExistence type="inferred from homology"/>
<evidence type="ECO:0000256" key="7">
    <source>
        <dbReference type="ARBA" id="ARBA00023157"/>
    </source>
</evidence>
<dbReference type="RefSeq" id="XP_013072296.2">
    <property type="nucleotide sequence ID" value="XM_013216842.2"/>
</dbReference>
<keyword evidence="4" id="KW-0479">Metal-binding</keyword>
<dbReference type="VEuPathDB" id="VectorBase:BGLAX_029544"/>
<evidence type="ECO:0000256" key="1">
    <source>
        <dbReference type="ARBA" id="ARBA00002219"/>
    </source>
</evidence>
<dbReference type="AlphaFoldDB" id="A0A2C9KWK0"/>
<dbReference type="PANTHER" id="PTHR45713">
    <property type="entry name" value="FTP DOMAIN-CONTAINING PROTEIN"/>
    <property type="match status" value="1"/>
</dbReference>
<keyword evidence="6" id="KW-0106">Calcium</keyword>
<protein>
    <recommendedName>
        <fullName evidence="8">Fucolectin tachylectin-4 pentraxin-1 domain-containing protein</fullName>
    </recommendedName>
</protein>
<organism evidence="9 10">
    <name type="scientific">Biomphalaria glabrata</name>
    <name type="common">Bloodfluke planorb</name>
    <name type="synonym">Freshwater snail</name>
    <dbReference type="NCBI Taxonomy" id="6526"/>
    <lineage>
        <taxon>Eukaryota</taxon>
        <taxon>Metazoa</taxon>
        <taxon>Spiralia</taxon>
        <taxon>Lophotrochozoa</taxon>
        <taxon>Mollusca</taxon>
        <taxon>Gastropoda</taxon>
        <taxon>Heterobranchia</taxon>
        <taxon>Euthyneura</taxon>
        <taxon>Panpulmonata</taxon>
        <taxon>Hygrophila</taxon>
        <taxon>Lymnaeoidea</taxon>
        <taxon>Planorbidae</taxon>
        <taxon>Biomphalaria</taxon>
    </lineage>
</organism>
<dbReference type="GO" id="GO:0046872">
    <property type="term" value="F:metal ion binding"/>
    <property type="evidence" value="ECO:0007669"/>
    <property type="project" value="UniProtKB-KW"/>
</dbReference>
<accession>A0A2C9KWK0</accession>
<dbReference type="GO" id="GO:0001868">
    <property type="term" value="P:regulation of complement activation, lectin pathway"/>
    <property type="evidence" value="ECO:0007669"/>
    <property type="project" value="UniProtKB-ARBA"/>
</dbReference>
<gene>
    <name evidence="9" type="primary">106059266</name>
</gene>
<dbReference type="SUPFAM" id="SSF49785">
    <property type="entry name" value="Galactose-binding domain-like"/>
    <property type="match status" value="1"/>
</dbReference>
<keyword evidence="7" id="KW-1015">Disulfide bond</keyword>
<comment type="subunit">
    <text evidence="3">Homotrimer.</text>
</comment>
<evidence type="ECO:0000256" key="5">
    <source>
        <dbReference type="ARBA" id="ARBA00022734"/>
    </source>
</evidence>
<feature type="domain" description="Fucolectin tachylectin-4 pentraxin-1" evidence="8">
    <location>
        <begin position="206"/>
        <end position="347"/>
    </location>
</feature>
<evidence type="ECO:0000256" key="2">
    <source>
        <dbReference type="ARBA" id="ARBA00010147"/>
    </source>
</evidence>
<sequence>MINNGRQENGSLRTSRKLTLMTRREEAKYIFSGPQRDNACGDQDFCTYQCHCGGYCLKGDGLCPPNVQCDKGWFGLRCQYKDLVNALDVNLTTVPERSNIQWLTDGNDRTCNDNIQLKLVKVNWKQTLSVPLTWIRIVVSDPASLLYLELQVVKEGESNISNCNNVSWSLRDNMTMDIRCHENIQISALVLGGNLTSICSMYINGGRNVAYRQNATQSSNFSLHNLASAAVDGNTDTNFDGNSCSHTKTEASPTWNVSLQSNYVISRLAIFNRGDSNSQRLDGFLVRTFDKDNNVIGFYKNRTMSSQRIYYINLNGSVNLPVNLLSISLEGTDRILTLCEVEAYGGMFK</sequence>
<dbReference type="Pfam" id="PF22633">
    <property type="entry name" value="F5_F8_type_C_2"/>
    <property type="match status" value="1"/>
</dbReference>
<comment type="similarity">
    <text evidence="2">Belongs to the fucolectin family.</text>
</comment>
<dbReference type="STRING" id="6526.A0A2C9KWK0"/>
<dbReference type="OrthoDB" id="10252017at2759"/>
<evidence type="ECO:0000256" key="4">
    <source>
        <dbReference type="ARBA" id="ARBA00022723"/>
    </source>
</evidence>
<dbReference type="InterPro" id="IPR008979">
    <property type="entry name" value="Galactose-bd-like_sf"/>
</dbReference>
<evidence type="ECO:0000256" key="3">
    <source>
        <dbReference type="ARBA" id="ARBA00011233"/>
    </source>
</evidence>
<evidence type="ECO:0000313" key="9">
    <source>
        <dbReference type="EnsemblMetazoa" id="BGLB024393-PA"/>
    </source>
</evidence>
<comment type="function">
    <text evidence="1">Acts as a defensive agent. Recognizes blood group fucosylated oligosaccharides including A, B, H and Lewis B-type antigens. Does not recognize Lewis A antigen and has low affinity for monovalent haptens.</text>
</comment>
<dbReference type="Gene3D" id="2.60.120.260">
    <property type="entry name" value="Galactose-binding domain-like"/>
    <property type="match status" value="1"/>
</dbReference>
<evidence type="ECO:0000313" key="10">
    <source>
        <dbReference type="Proteomes" id="UP000076420"/>
    </source>
</evidence>
<name>A0A2C9KWK0_BIOGL</name>
<dbReference type="VEuPathDB" id="VectorBase:BGLB024393"/>
<dbReference type="GO" id="GO:0010185">
    <property type="term" value="P:regulation of cellular defense response"/>
    <property type="evidence" value="ECO:0007669"/>
    <property type="project" value="UniProtKB-ARBA"/>
</dbReference>
<evidence type="ECO:0000259" key="8">
    <source>
        <dbReference type="SMART" id="SM00607"/>
    </source>
</evidence>
<evidence type="ECO:0000256" key="6">
    <source>
        <dbReference type="ARBA" id="ARBA00022837"/>
    </source>
</evidence>
<dbReference type="PANTHER" id="PTHR45713:SF6">
    <property type="entry name" value="F5_8 TYPE C DOMAIN-CONTAINING PROTEIN"/>
    <property type="match status" value="1"/>
</dbReference>